<feature type="transmembrane region" description="Helical" evidence="1">
    <location>
        <begin position="80"/>
        <end position="101"/>
    </location>
</feature>
<proteinExistence type="predicted"/>
<feature type="transmembrane region" description="Helical" evidence="1">
    <location>
        <begin position="131"/>
        <end position="151"/>
    </location>
</feature>
<keyword evidence="1" id="KW-0812">Transmembrane</keyword>
<evidence type="ECO:0000313" key="3">
    <source>
        <dbReference type="Proteomes" id="UP000031197"/>
    </source>
</evidence>
<keyword evidence="1" id="KW-0472">Membrane</keyword>
<organism evidence="2 3">
    <name type="scientific">Alteromonas marina</name>
    <dbReference type="NCBI Taxonomy" id="203795"/>
    <lineage>
        <taxon>Bacteria</taxon>
        <taxon>Pseudomonadati</taxon>
        <taxon>Pseudomonadota</taxon>
        <taxon>Gammaproteobacteria</taxon>
        <taxon>Alteromonadales</taxon>
        <taxon>Alteromonadaceae</taxon>
        <taxon>Alteromonas/Salinimonas group</taxon>
        <taxon>Alteromonas</taxon>
    </lineage>
</organism>
<name>A0A0B3YBZ7_9ALTE</name>
<evidence type="ECO:0000256" key="1">
    <source>
        <dbReference type="SAM" id="Phobius"/>
    </source>
</evidence>
<gene>
    <name evidence="2" type="ORF">RJ41_12585</name>
</gene>
<keyword evidence="1" id="KW-1133">Transmembrane helix</keyword>
<protein>
    <submittedName>
        <fullName evidence="2">Uncharacterized protein</fullName>
    </submittedName>
</protein>
<reference evidence="2 3" key="1">
    <citation type="submission" date="2014-12" db="EMBL/GenBank/DDBJ databases">
        <title>Genome sequencing of Alteromonas marina AD001.</title>
        <authorList>
            <person name="Adrian T.G.S."/>
            <person name="Chan K.G."/>
        </authorList>
    </citation>
    <scope>NUCLEOTIDE SEQUENCE [LARGE SCALE GENOMIC DNA]</scope>
    <source>
        <strain evidence="2 3">AD001</strain>
    </source>
</reference>
<accession>A0A0B3YBZ7</accession>
<dbReference type="RefSeq" id="WP_039221331.1">
    <property type="nucleotide sequence ID" value="NZ_JWLW01000023.1"/>
</dbReference>
<dbReference type="OrthoDB" id="6387574at2"/>
<feature type="transmembrane region" description="Helical" evidence="1">
    <location>
        <begin position="54"/>
        <end position="74"/>
    </location>
</feature>
<evidence type="ECO:0000313" key="2">
    <source>
        <dbReference type="EMBL" id="KHT50627.1"/>
    </source>
</evidence>
<sequence>MHNSDKENQMNPPVSVGDEPNDGLSALWQAQPVTAINLSEVKASLSSERTKQRWYMVFDSLAFIPAIYLLVVTWEKFTFIAHAMYVFMLVTALPLLVYQLWLRRVAAFSKDTQTADHLTQLIKQIKNNVKIAVITKHSTWTAVLFGYGFLVERYFYGELTPEKIMKMAIVMTSMSTVMLVWYVWASKRQKRFERQLETLEKMAQQR</sequence>
<dbReference type="Proteomes" id="UP000031197">
    <property type="component" value="Unassembled WGS sequence"/>
</dbReference>
<keyword evidence="3" id="KW-1185">Reference proteome</keyword>
<dbReference type="EMBL" id="JWLW01000023">
    <property type="protein sequence ID" value="KHT50627.1"/>
    <property type="molecule type" value="Genomic_DNA"/>
</dbReference>
<feature type="transmembrane region" description="Helical" evidence="1">
    <location>
        <begin position="163"/>
        <end position="184"/>
    </location>
</feature>
<comment type="caution">
    <text evidence="2">The sequence shown here is derived from an EMBL/GenBank/DDBJ whole genome shotgun (WGS) entry which is preliminary data.</text>
</comment>
<dbReference type="AlphaFoldDB" id="A0A0B3YBZ7"/>